<organism evidence="4">
    <name type="scientific">uncultured Chloroflexia bacterium</name>
    <dbReference type="NCBI Taxonomy" id="1672391"/>
    <lineage>
        <taxon>Bacteria</taxon>
        <taxon>Bacillati</taxon>
        <taxon>Chloroflexota</taxon>
        <taxon>Chloroflexia</taxon>
        <taxon>environmental samples</taxon>
    </lineage>
</organism>
<proteinExistence type="inferred from homology"/>
<dbReference type="InterPro" id="IPR007184">
    <property type="entry name" value="Mannoside_phosphorylase"/>
</dbReference>
<comment type="similarity">
    <text evidence="3">Belongs to the glycosyl hydrolase 130 family.</text>
</comment>
<sequence>MKQATYTPFQMERLGTIMEGDASNPDEVLGVLNPACCRDRDGGLLLFPRVVAAQNYSRIGIAHVRFDADGTPTGVDRLGYALEPTEGYERNARTAGVEDARITYIDAIDLYVMAYVGYGPLGPRVALATSEDAYTWRRLGLAKFTYAAEYHTDFDLYVNKDAYLFPEPVHDPHGRPALAMIHRPDYNVNWWSTGGFPVQPSGIEETRPSIWISYAPLDAVKADPRNLCFWRDHQLLATPLYPWESLKIGGGAPPVLTPLGWVTIIHGVDGEILQGVDHQPRVRYAAGVLVLDRDDPRKVLYRSREPILAPDTAEEQHGVVDNVVFPTAVDPRPDGRIDVFYGMADARIGVARMLVPSTLPSE</sequence>
<keyword evidence="1" id="KW-0328">Glycosyltransferase</keyword>
<evidence type="ECO:0000256" key="3">
    <source>
        <dbReference type="ARBA" id="ARBA00024356"/>
    </source>
</evidence>
<evidence type="ECO:0000256" key="2">
    <source>
        <dbReference type="ARBA" id="ARBA00022679"/>
    </source>
</evidence>
<evidence type="ECO:0000256" key="1">
    <source>
        <dbReference type="ARBA" id="ARBA00022676"/>
    </source>
</evidence>
<keyword evidence="2" id="KW-0808">Transferase</keyword>
<dbReference type="PANTHER" id="PTHR34106">
    <property type="entry name" value="GLYCOSIDASE"/>
    <property type="match status" value="1"/>
</dbReference>
<accession>A0A6J4H1T9</accession>
<dbReference type="PANTHER" id="PTHR34106:SF5">
    <property type="entry name" value="GLYCOSIDASE"/>
    <property type="match status" value="1"/>
</dbReference>
<dbReference type="InterPro" id="IPR023296">
    <property type="entry name" value="Glyco_hydro_beta-prop_sf"/>
</dbReference>
<dbReference type="GO" id="GO:0016757">
    <property type="term" value="F:glycosyltransferase activity"/>
    <property type="evidence" value="ECO:0007669"/>
    <property type="project" value="UniProtKB-KW"/>
</dbReference>
<gene>
    <name evidence="4" type="ORF">AVDCRST_MAG26-61</name>
</gene>
<dbReference type="SUPFAM" id="SSF75005">
    <property type="entry name" value="Arabinanase/levansucrase/invertase"/>
    <property type="match status" value="1"/>
</dbReference>
<name>A0A6J4H1T9_9CHLR</name>
<dbReference type="Pfam" id="PF04041">
    <property type="entry name" value="Glyco_hydro_130"/>
    <property type="match status" value="1"/>
</dbReference>
<reference evidence="4" key="1">
    <citation type="submission" date="2020-02" db="EMBL/GenBank/DDBJ databases">
        <authorList>
            <person name="Meier V. D."/>
        </authorList>
    </citation>
    <scope>NUCLEOTIDE SEQUENCE</scope>
    <source>
        <strain evidence="4">AVDCRST_MAG26</strain>
    </source>
</reference>
<evidence type="ECO:0000313" key="4">
    <source>
        <dbReference type="EMBL" id="CAA9210209.1"/>
    </source>
</evidence>
<dbReference type="EMBL" id="CADCTK010000016">
    <property type="protein sequence ID" value="CAA9210209.1"/>
    <property type="molecule type" value="Genomic_DNA"/>
</dbReference>
<dbReference type="Gene3D" id="2.115.10.20">
    <property type="entry name" value="Glycosyl hydrolase domain, family 43"/>
    <property type="match status" value="1"/>
</dbReference>
<dbReference type="AlphaFoldDB" id="A0A6J4H1T9"/>
<protein>
    <submittedName>
        <fullName evidence="4">GH130</fullName>
    </submittedName>
</protein>